<protein>
    <recommendedName>
        <fullName evidence="3">HEPN domain-containing protein</fullName>
    </recommendedName>
</protein>
<dbReference type="Proteomes" id="UP001223886">
    <property type="component" value="Unassembled WGS sequence"/>
</dbReference>
<comment type="caution">
    <text evidence="1">The sequence shown here is derived from an EMBL/GenBank/DDBJ whole genome shotgun (WGS) entry which is preliminary data.</text>
</comment>
<sequence>MTEVHKYSQWLDYANDDLMAAKELLKTDLQEG</sequence>
<gene>
    <name evidence="1" type="ORF">J2S24_001967</name>
</gene>
<dbReference type="EMBL" id="JAURUP010000023">
    <property type="protein sequence ID" value="MDP9751456.1"/>
    <property type="molecule type" value="Genomic_DNA"/>
</dbReference>
<organism evidence="1 2">
    <name type="scientific">Thermoanaerobacter pentosaceus</name>
    <dbReference type="NCBI Taxonomy" id="694059"/>
    <lineage>
        <taxon>Bacteria</taxon>
        <taxon>Bacillati</taxon>
        <taxon>Bacillota</taxon>
        <taxon>Clostridia</taxon>
        <taxon>Thermoanaerobacterales</taxon>
        <taxon>Thermoanaerobacteraceae</taxon>
        <taxon>Thermoanaerobacter</taxon>
    </lineage>
</organism>
<name>A0ABT9M5P4_9THEO</name>
<keyword evidence="2" id="KW-1185">Reference proteome</keyword>
<evidence type="ECO:0000313" key="1">
    <source>
        <dbReference type="EMBL" id="MDP9751456.1"/>
    </source>
</evidence>
<evidence type="ECO:0008006" key="3">
    <source>
        <dbReference type="Google" id="ProtNLM"/>
    </source>
</evidence>
<evidence type="ECO:0000313" key="2">
    <source>
        <dbReference type="Proteomes" id="UP001223886"/>
    </source>
</evidence>
<accession>A0ABT9M5P4</accession>
<proteinExistence type="predicted"/>
<reference evidence="1 2" key="1">
    <citation type="submission" date="2023-07" db="EMBL/GenBank/DDBJ databases">
        <title>Genomic Encyclopedia of Type Strains, Phase IV (KMG-IV): sequencing the most valuable type-strain genomes for metagenomic binning, comparative biology and taxonomic classification.</title>
        <authorList>
            <person name="Goeker M."/>
        </authorList>
    </citation>
    <scope>NUCLEOTIDE SEQUENCE [LARGE SCALE GENOMIC DNA]</scope>
    <source>
        <strain evidence="1 2">DSM 25963</strain>
    </source>
</reference>